<keyword evidence="1 4" id="KW-0808">Transferase</keyword>
<gene>
    <name evidence="4" type="ORF">EBB79_21950</name>
    <name evidence="5" type="ORF">EBB79_22365</name>
</gene>
<name>A0A3T0N9F6_9RHOB</name>
<reference evidence="4 6" key="1">
    <citation type="submission" date="2018-10" db="EMBL/GenBank/DDBJ databases">
        <title>Parasedimentitalea marina sp. nov., a psychrophilic bacterium isolated from deep seawater of the New Britain Trench.</title>
        <authorList>
            <person name="Cao J."/>
        </authorList>
    </citation>
    <scope>NUCLEOTIDE SEQUENCE [LARGE SCALE GENOMIC DNA]</scope>
    <source>
        <strain evidence="4 6">W43</strain>
        <plasmid evidence="4 6">pW43A</plasmid>
    </source>
</reference>
<dbReference type="PANTHER" id="PTHR10605">
    <property type="entry name" value="HEPARAN SULFATE SULFOTRANSFERASE"/>
    <property type="match status" value="1"/>
</dbReference>
<protein>
    <submittedName>
        <fullName evidence="4">Sulfotransferase</fullName>
    </submittedName>
</protein>
<keyword evidence="2" id="KW-0325">Glycoprotein</keyword>
<evidence type="ECO:0000313" key="5">
    <source>
        <dbReference type="EMBL" id="AZV80695.1"/>
    </source>
</evidence>
<sequence length="244" mass="27988">MSTHGQLRCCRGSKSGTTALRSFLSQHPDIGLVDGGSETHFFNKHSAAAARKDYDLYHAMYTPQALSLCTGDVTPIYLYRADCLPAIQQYNPDMKLIVLLRNPVDRAYSHWGMERKKKKESRGFLPALLHEARYLRTHGQHPVYSYIQRSFYDAQIARLHRLFPAENCLILRNEDLRNAHSATLSKVFRFLGVSEMIQPAPAAVRTGSYAPMHPVIRRGLTAVFRKDIRRLEARLNWDLSDWCR</sequence>
<dbReference type="EMBL" id="CP033220">
    <property type="protein sequence ID" value="AZV80629.1"/>
    <property type="molecule type" value="Genomic_DNA"/>
</dbReference>
<dbReference type="PANTHER" id="PTHR10605:SF56">
    <property type="entry name" value="BIFUNCTIONAL HEPARAN SULFATE N-DEACETYLASE_N-SULFOTRANSFERASE"/>
    <property type="match status" value="1"/>
</dbReference>
<keyword evidence="6" id="KW-1185">Reference proteome</keyword>
<dbReference type="GO" id="GO:0008146">
    <property type="term" value="F:sulfotransferase activity"/>
    <property type="evidence" value="ECO:0007669"/>
    <property type="project" value="InterPro"/>
</dbReference>
<dbReference type="RefSeq" id="WP_127751141.1">
    <property type="nucleotide sequence ID" value="NZ_CP033220.1"/>
</dbReference>
<evidence type="ECO:0000256" key="1">
    <source>
        <dbReference type="ARBA" id="ARBA00022679"/>
    </source>
</evidence>
<dbReference type="InterPro" id="IPR027417">
    <property type="entry name" value="P-loop_NTPase"/>
</dbReference>
<dbReference type="InterPro" id="IPR000863">
    <property type="entry name" value="Sulfotransferase_dom"/>
</dbReference>
<dbReference type="OrthoDB" id="7210452at2"/>
<dbReference type="Proteomes" id="UP000283063">
    <property type="component" value="Plasmid pW43A"/>
</dbReference>
<evidence type="ECO:0000313" key="6">
    <source>
        <dbReference type="Proteomes" id="UP000283063"/>
    </source>
</evidence>
<organism evidence="4 6">
    <name type="scientific">Parasedimentitalea marina</name>
    <dbReference type="NCBI Taxonomy" id="2483033"/>
    <lineage>
        <taxon>Bacteria</taxon>
        <taxon>Pseudomonadati</taxon>
        <taxon>Pseudomonadota</taxon>
        <taxon>Alphaproteobacteria</taxon>
        <taxon>Rhodobacterales</taxon>
        <taxon>Paracoccaceae</taxon>
        <taxon>Parasedimentitalea</taxon>
    </lineage>
</organism>
<dbReference type="AlphaFoldDB" id="A0A3T0N9F6"/>
<evidence type="ECO:0000313" key="4">
    <source>
        <dbReference type="EMBL" id="AZV80629.1"/>
    </source>
</evidence>
<proteinExistence type="predicted"/>
<dbReference type="SUPFAM" id="SSF52540">
    <property type="entry name" value="P-loop containing nucleoside triphosphate hydrolases"/>
    <property type="match status" value="1"/>
</dbReference>
<evidence type="ECO:0000256" key="2">
    <source>
        <dbReference type="ARBA" id="ARBA00023180"/>
    </source>
</evidence>
<dbReference type="InterPro" id="IPR037359">
    <property type="entry name" value="NST/OST"/>
</dbReference>
<dbReference type="EMBL" id="CP033220">
    <property type="protein sequence ID" value="AZV80695.1"/>
    <property type="molecule type" value="Genomic_DNA"/>
</dbReference>
<feature type="domain" description="Sulfotransferase" evidence="3">
    <location>
        <begin position="13"/>
        <end position="194"/>
    </location>
</feature>
<dbReference type="Pfam" id="PF00685">
    <property type="entry name" value="Sulfotransfer_1"/>
    <property type="match status" value="1"/>
</dbReference>
<dbReference type="KEGG" id="sedi:EBB79_22365"/>
<accession>A0A3T0N9F6</accession>
<dbReference type="KEGG" id="sedi:EBB79_21950"/>
<dbReference type="Gene3D" id="3.40.50.300">
    <property type="entry name" value="P-loop containing nucleotide triphosphate hydrolases"/>
    <property type="match status" value="1"/>
</dbReference>
<evidence type="ECO:0000259" key="3">
    <source>
        <dbReference type="Pfam" id="PF00685"/>
    </source>
</evidence>
<keyword evidence="4" id="KW-0614">Plasmid</keyword>
<geneLocation type="plasmid" evidence="4 6">
    <name>pW43A</name>
</geneLocation>